<feature type="compositionally biased region" description="Polar residues" evidence="1">
    <location>
        <begin position="43"/>
        <end position="53"/>
    </location>
</feature>
<organism evidence="3 4">
    <name type="scientific">Crenichthys baileyi</name>
    <name type="common">White River springfish</name>
    <dbReference type="NCBI Taxonomy" id="28760"/>
    <lineage>
        <taxon>Eukaryota</taxon>
        <taxon>Metazoa</taxon>
        <taxon>Chordata</taxon>
        <taxon>Craniata</taxon>
        <taxon>Vertebrata</taxon>
        <taxon>Euteleostomi</taxon>
        <taxon>Actinopterygii</taxon>
        <taxon>Neopterygii</taxon>
        <taxon>Teleostei</taxon>
        <taxon>Neoteleostei</taxon>
        <taxon>Acanthomorphata</taxon>
        <taxon>Ovalentaria</taxon>
        <taxon>Atherinomorphae</taxon>
        <taxon>Cyprinodontiformes</taxon>
        <taxon>Goodeidae</taxon>
        <taxon>Crenichthys</taxon>
    </lineage>
</organism>
<proteinExistence type="predicted"/>
<evidence type="ECO:0000313" key="3">
    <source>
        <dbReference type="EMBL" id="KAK5605857.1"/>
    </source>
</evidence>
<reference evidence="3 4" key="1">
    <citation type="submission" date="2021-06" db="EMBL/GenBank/DDBJ databases">
        <authorList>
            <person name="Palmer J.M."/>
        </authorList>
    </citation>
    <scope>NUCLEOTIDE SEQUENCE [LARGE SCALE GENOMIC DNA]</scope>
    <source>
        <strain evidence="3 4">MEX-2019</strain>
        <tissue evidence="3">Muscle</tissue>
    </source>
</reference>
<evidence type="ECO:0000313" key="4">
    <source>
        <dbReference type="Proteomes" id="UP001311232"/>
    </source>
</evidence>
<evidence type="ECO:0000256" key="1">
    <source>
        <dbReference type="SAM" id="MobiDB-lite"/>
    </source>
</evidence>
<sequence length="316" mass="33673">MVTAQVLLRFSLFTLLSVDVHGFPVKGSQVLSKPHDPDVHHVGSQQGSTSGHSAPSFHRASGGVPKPVKHFGPPQYVQAQPVPIVLHSALPGAEYTGSLDPEQAGSFAGSYLPVQDGYVTGVSEPAHAGYAAGAFVPIQAGYAASPPQSRPQGHLPEMEWVIAPKAFEEAPTDTQPQEGTVGPQLPQGPAALALQSGETSNVVKEAELGNYHQQTEEFGYPSDHMGPGQGIPPVPLAALGVGGLWGYPLPYPYPDFDYRLLYGLYPPGTYTTFSKEDEKGQDYFQDVHYLKEHGPDTPDTPQNPGAVQQKVFTVTS</sequence>
<feature type="region of interest" description="Disordered" evidence="1">
    <location>
        <begin position="30"/>
        <end position="65"/>
    </location>
</feature>
<dbReference type="Proteomes" id="UP001311232">
    <property type="component" value="Unassembled WGS sequence"/>
</dbReference>
<accession>A0AAV9RBI2</accession>
<comment type="caution">
    <text evidence="3">The sequence shown here is derived from an EMBL/GenBank/DDBJ whole genome shotgun (WGS) entry which is preliminary data.</text>
</comment>
<name>A0AAV9RBI2_9TELE</name>
<gene>
    <name evidence="3" type="ORF">CRENBAI_004881</name>
</gene>
<dbReference type="EMBL" id="JAHHUM010002147">
    <property type="protein sequence ID" value="KAK5605857.1"/>
    <property type="molecule type" value="Genomic_DNA"/>
</dbReference>
<dbReference type="AlphaFoldDB" id="A0AAV9RBI2"/>
<feature type="chain" id="PRO_5043541479" evidence="2">
    <location>
        <begin position="23"/>
        <end position="316"/>
    </location>
</feature>
<keyword evidence="4" id="KW-1185">Reference proteome</keyword>
<evidence type="ECO:0000256" key="2">
    <source>
        <dbReference type="SAM" id="SignalP"/>
    </source>
</evidence>
<keyword evidence="2" id="KW-0732">Signal</keyword>
<feature type="signal peptide" evidence="2">
    <location>
        <begin position="1"/>
        <end position="22"/>
    </location>
</feature>
<protein>
    <submittedName>
        <fullName evidence="3">Uncharacterized protein</fullName>
    </submittedName>
</protein>